<sequence length="404" mass="45483">MSILNLPVEILYLIIDNLEISDLWVLYNSCRALRACSAPFLFGAVEIRFDGAFATQLNSRFFPAAQGDLLPMLSEWSSHIKKLDLWGDEDSIESEFFNLLDIVSNLRSVSISYPPNLSSFQQLLARLAVLPSLDTLQVDFMSPRTWTRPATFHYLRKLHLSCIEHEPGLCELPLLPLLETLVLNFCCYCLECPRDGRGPCTMLQFSRLPQLQSLTISGAQRKNIICCGQATQLRRFEIAFSVGLELNSILSHLGTRLEVIHLSDSEFHAGETPLPSVIYPFLQRVSLVDAVSGLPTLCVAQLPSLTDFSMEIQPQDFESLANWPRTFSFLQRTPVNLRLNSHGTAPCPQDQTGRLQQVAILPNVRLEGQDWPINSFKDRLITRNSGYRPDSQTHAAHVTNNGLR</sequence>
<dbReference type="Gene3D" id="3.80.10.10">
    <property type="entry name" value="Ribonuclease Inhibitor"/>
    <property type="match status" value="1"/>
</dbReference>
<dbReference type="InterPro" id="IPR001810">
    <property type="entry name" value="F-box_dom"/>
</dbReference>
<protein>
    <recommendedName>
        <fullName evidence="2">F-box domain-containing protein</fullName>
    </recommendedName>
</protein>
<organism evidence="3 4">
    <name type="scientific">Aspergillus oryzae</name>
    <name type="common">Yellow koji mold</name>
    <dbReference type="NCBI Taxonomy" id="5062"/>
    <lineage>
        <taxon>Eukaryota</taxon>
        <taxon>Fungi</taxon>
        <taxon>Dikarya</taxon>
        <taxon>Ascomycota</taxon>
        <taxon>Pezizomycotina</taxon>
        <taxon>Eurotiomycetes</taxon>
        <taxon>Eurotiomycetidae</taxon>
        <taxon>Eurotiales</taxon>
        <taxon>Aspergillaceae</taxon>
        <taxon>Aspergillus</taxon>
        <taxon>Aspergillus subgen. Circumdati</taxon>
    </lineage>
</organism>
<name>A0A1S9DHK9_ASPOZ</name>
<dbReference type="AlphaFoldDB" id="A0A1S9DHK9"/>
<comment type="caution">
    <text evidence="3">The sequence shown here is derived from an EMBL/GenBank/DDBJ whole genome shotgun (WGS) entry which is preliminary data.</text>
</comment>
<dbReference type="VEuPathDB" id="FungiDB:AO090010000250"/>
<dbReference type="InterPro" id="IPR032675">
    <property type="entry name" value="LRR_dom_sf"/>
</dbReference>
<dbReference type="OrthoDB" id="4475229at2759"/>
<accession>A0A1S9DHK9</accession>
<feature type="domain" description="F-box" evidence="2">
    <location>
        <begin position="1"/>
        <end position="34"/>
    </location>
</feature>
<evidence type="ECO:0000313" key="3">
    <source>
        <dbReference type="EMBL" id="OOO08426.1"/>
    </source>
</evidence>
<dbReference type="SUPFAM" id="SSF52058">
    <property type="entry name" value="L domain-like"/>
    <property type="match status" value="1"/>
</dbReference>
<dbReference type="EMBL" id="MKZY01000005">
    <property type="protein sequence ID" value="OOO08426.1"/>
    <property type="molecule type" value="Genomic_DNA"/>
</dbReference>
<gene>
    <name evidence="3" type="ORF">OAory_01097220</name>
</gene>
<dbReference type="Proteomes" id="UP000190312">
    <property type="component" value="Unassembled WGS sequence"/>
</dbReference>
<reference evidence="3 4" key="1">
    <citation type="submission" date="2016-10" db="EMBL/GenBank/DDBJ databases">
        <title>Genome sequencing of Aspergillus oryzae BCC7051.</title>
        <authorList>
            <person name="Thammarongtham C."/>
            <person name="Vorapreeda T."/>
            <person name="Nookaew I."/>
            <person name="Srisuk T."/>
            <person name="Land M."/>
            <person name="Jeennor S."/>
            <person name="Laoteng K."/>
        </authorList>
    </citation>
    <scope>NUCLEOTIDE SEQUENCE [LARGE SCALE GENOMIC DNA]</scope>
    <source>
        <strain evidence="3 4">BCC7051</strain>
    </source>
</reference>
<evidence type="ECO:0000313" key="4">
    <source>
        <dbReference type="Proteomes" id="UP000190312"/>
    </source>
</evidence>
<dbReference type="PROSITE" id="PS50181">
    <property type="entry name" value="FBOX"/>
    <property type="match status" value="1"/>
</dbReference>
<proteinExistence type="predicted"/>
<evidence type="ECO:0000259" key="2">
    <source>
        <dbReference type="PROSITE" id="PS50181"/>
    </source>
</evidence>
<feature type="region of interest" description="Disordered" evidence="1">
    <location>
        <begin position="384"/>
        <end position="404"/>
    </location>
</feature>
<evidence type="ECO:0000256" key="1">
    <source>
        <dbReference type="SAM" id="MobiDB-lite"/>
    </source>
</evidence>